<dbReference type="SUPFAM" id="SSF53756">
    <property type="entry name" value="UDP-Glycosyltransferase/glycogen phosphorylase"/>
    <property type="match status" value="1"/>
</dbReference>
<organism evidence="4 5">
    <name type="scientific">Streptomyces orinoci</name>
    <name type="common">Streptoverticillium orinoci</name>
    <dbReference type="NCBI Taxonomy" id="67339"/>
    <lineage>
        <taxon>Bacteria</taxon>
        <taxon>Bacillati</taxon>
        <taxon>Actinomycetota</taxon>
        <taxon>Actinomycetes</taxon>
        <taxon>Kitasatosporales</taxon>
        <taxon>Streptomycetaceae</taxon>
        <taxon>Streptomyces</taxon>
    </lineage>
</organism>
<keyword evidence="2" id="KW-0808">Transferase</keyword>
<keyword evidence="5" id="KW-1185">Reference proteome</keyword>
<keyword evidence="1" id="KW-0328">Glycosyltransferase</keyword>
<dbReference type="Proteomes" id="UP001552594">
    <property type="component" value="Unassembled WGS sequence"/>
</dbReference>
<protein>
    <submittedName>
        <fullName evidence="4">Glycosyltransferase family 4 protein</fullName>
    </submittedName>
</protein>
<dbReference type="Gene3D" id="3.40.50.2000">
    <property type="entry name" value="Glycogen Phosphorylase B"/>
    <property type="match status" value="2"/>
</dbReference>
<dbReference type="InterPro" id="IPR050194">
    <property type="entry name" value="Glycosyltransferase_grp1"/>
</dbReference>
<dbReference type="EMBL" id="JBFAUK010000038">
    <property type="protein sequence ID" value="MEV5510684.1"/>
    <property type="molecule type" value="Genomic_DNA"/>
</dbReference>
<sequence length="431" mass="47789">MLGDTAFGDTSFGEFGDTAGGGRRALILVENLSVPFDRRVWQECTTLRDAGWEVHVICPRGRNRDTEPEAEIDGVRIHRYPLRAATGGPAGYLREYGAALWHTARLARKVGPVDVVHACNPPDLLFLTALLLKRRGARFVFDQHDLVPELYLSRFGRGEDLLYRGVCALERLTYRAADVVLATNESYRDVAVCRGGRRPEDVFVVRSAPQTDRFQPVPPEPEFKRGKPHLLCYLGVMGPQDGVDYALRALAKLRDELKRDDWHAVFIGAGDAFEAMRELSGRLGLGEQVQFTGRIPDADLVRYLSTADVCLSPDPRNPLNDVSTMNKVLEYMAMGRPIVSFDLREARVSAGDAAVYAPANDEAQFAGLIALLLDDPEQRARMGRIGQERINGRLSWRNSQASLLAAYAAACRDRSAGPAGRPVPARKRPRH</sequence>
<feature type="domain" description="Glycosyltransferase subfamily 4-like N-terminal" evidence="3">
    <location>
        <begin position="38"/>
        <end position="205"/>
    </location>
</feature>
<accession>A0ABV3K6B8</accession>
<gene>
    <name evidence="4" type="ORF">AB0L16_30395</name>
</gene>
<name>A0ABV3K6B8_STRON</name>
<dbReference type="Pfam" id="PF13692">
    <property type="entry name" value="Glyco_trans_1_4"/>
    <property type="match status" value="1"/>
</dbReference>
<dbReference type="RefSeq" id="WP_193553368.1">
    <property type="nucleotide sequence ID" value="NZ_JBFAUK010000038.1"/>
</dbReference>
<dbReference type="PANTHER" id="PTHR45947">
    <property type="entry name" value="SULFOQUINOVOSYL TRANSFERASE SQD2"/>
    <property type="match status" value="1"/>
</dbReference>
<evidence type="ECO:0000259" key="3">
    <source>
        <dbReference type="Pfam" id="PF13579"/>
    </source>
</evidence>
<comment type="caution">
    <text evidence="4">The sequence shown here is derived from an EMBL/GenBank/DDBJ whole genome shotgun (WGS) entry which is preliminary data.</text>
</comment>
<evidence type="ECO:0000256" key="1">
    <source>
        <dbReference type="ARBA" id="ARBA00022676"/>
    </source>
</evidence>
<dbReference type="InterPro" id="IPR028098">
    <property type="entry name" value="Glyco_trans_4-like_N"/>
</dbReference>
<dbReference type="Pfam" id="PF13579">
    <property type="entry name" value="Glyco_trans_4_4"/>
    <property type="match status" value="1"/>
</dbReference>
<evidence type="ECO:0000313" key="5">
    <source>
        <dbReference type="Proteomes" id="UP001552594"/>
    </source>
</evidence>
<proteinExistence type="predicted"/>
<reference evidence="4 5" key="1">
    <citation type="submission" date="2024-06" db="EMBL/GenBank/DDBJ databases">
        <title>The Natural Products Discovery Center: Release of the First 8490 Sequenced Strains for Exploring Actinobacteria Biosynthetic Diversity.</title>
        <authorList>
            <person name="Kalkreuter E."/>
            <person name="Kautsar S.A."/>
            <person name="Yang D."/>
            <person name="Bader C.D."/>
            <person name="Teijaro C.N."/>
            <person name="Fluegel L."/>
            <person name="Davis C.M."/>
            <person name="Simpson J.R."/>
            <person name="Lauterbach L."/>
            <person name="Steele A.D."/>
            <person name="Gui C."/>
            <person name="Meng S."/>
            <person name="Li G."/>
            <person name="Viehrig K."/>
            <person name="Ye F."/>
            <person name="Su P."/>
            <person name="Kiefer A.F."/>
            <person name="Nichols A."/>
            <person name="Cepeda A.J."/>
            <person name="Yan W."/>
            <person name="Fan B."/>
            <person name="Jiang Y."/>
            <person name="Adhikari A."/>
            <person name="Zheng C.-J."/>
            <person name="Schuster L."/>
            <person name="Cowan T.M."/>
            <person name="Smanski M.J."/>
            <person name="Chevrette M.G."/>
            <person name="De Carvalho L.P.S."/>
            <person name="Shen B."/>
        </authorList>
    </citation>
    <scope>NUCLEOTIDE SEQUENCE [LARGE SCALE GENOMIC DNA]</scope>
    <source>
        <strain evidence="4 5">NPDC052347</strain>
    </source>
</reference>
<evidence type="ECO:0000313" key="4">
    <source>
        <dbReference type="EMBL" id="MEV5510684.1"/>
    </source>
</evidence>
<dbReference type="CDD" id="cd03794">
    <property type="entry name" value="GT4_WbuB-like"/>
    <property type="match status" value="1"/>
</dbReference>
<evidence type="ECO:0000256" key="2">
    <source>
        <dbReference type="ARBA" id="ARBA00022679"/>
    </source>
</evidence>
<dbReference type="PANTHER" id="PTHR45947:SF3">
    <property type="entry name" value="SULFOQUINOVOSYL TRANSFERASE SQD2"/>
    <property type="match status" value="1"/>
</dbReference>